<name>A0A0Y0MQ53_9MICO</name>
<keyword evidence="12" id="KW-1185">Reference proteome</keyword>
<reference evidence="11 12" key="1">
    <citation type="journal article" date="2016" name="J. Biotechnol.">
        <title>First complete genome sequence of a species in the genus Microterricola, an extremophilic cold active enzyme producing bacterial strain ERGS5:02 isolated from Sikkim Himalaya.</title>
        <authorList>
            <person name="Himanshu"/>
            <person name="Swarnkar M.K."/>
            <person name="Singh D."/>
            <person name="Kumar R."/>
        </authorList>
    </citation>
    <scope>NUCLEOTIDE SEQUENCE [LARGE SCALE GENOMIC DNA]</scope>
    <source>
        <strain evidence="11 12">ERGS5:02</strain>
    </source>
</reference>
<feature type="transmembrane region" description="Helical" evidence="9">
    <location>
        <begin position="97"/>
        <end position="118"/>
    </location>
</feature>
<dbReference type="PROSITE" id="PS51012">
    <property type="entry name" value="ABC_TM2"/>
    <property type="match status" value="1"/>
</dbReference>
<proteinExistence type="inferred from homology"/>
<evidence type="ECO:0000256" key="8">
    <source>
        <dbReference type="ARBA" id="ARBA00023136"/>
    </source>
</evidence>
<feature type="transmembrane region" description="Helical" evidence="9">
    <location>
        <begin position="138"/>
        <end position="162"/>
    </location>
</feature>
<comment type="similarity">
    <text evidence="2 9">Belongs to the ABC-2 integral membrane protein family.</text>
</comment>
<keyword evidence="3 9" id="KW-0813">Transport</keyword>
<dbReference type="Proteomes" id="UP000058305">
    <property type="component" value="Chromosome"/>
</dbReference>
<feature type="transmembrane region" description="Helical" evidence="9">
    <location>
        <begin position="279"/>
        <end position="295"/>
    </location>
</feature>
<comment type="subcellular location">
    <subcellularLocation>
        <location evidence="1">Cell inner membrane</location>
        <topology evidence="1">Multi-pass membrane protein</topology>
    </subcellularLocation>
    <subcellularLocation>
        <location evidence="9">Cell membrane</location>
        <topology evidence="9">Multi-pass membrane protein</topology>
    </subcellularLocation>
</comment>
<keyword evidence="4 9" id="KW-1003">Cell membrane</keyword>
<accession>A0A0Y0MQ53</accession>
<dbReference type="GO" id="GO:0140359">
    <property type="term" value="F:ABC-type transporter activity"/>
    <property type="evidence" value="ECO:0007669"/>
    <property type="project" value="InterPro"/>
</dbReference>
<dbReference type="GO" id="GO:0015920">
    <property type="term" value="P:lipopolysaccharide transport"/>
    <property type="evidence" value="ECO:0007669"/>
    <property type="project" value="TreeGrafter"/>
</dbReference>
<keyword evidence="5" id="KW-0997">Cell inner membrane</keyword>
<evidence type="ECO:0000313" key="11">
    <source>
        <dbReference type="EMBL" id="AMB57833.1"/>
    </source>
</evidence>
<evidence type="ECO:0000313" key="12">
    <source>
        <dbReference type="Proteomes" id="UP000058305"/>
    </source>
</evidence>
<dbReference type="GO" id="GO:0005886">
    <property type="term" value="C:plasma membrane"/>
    <property type="evidence" value="ECO:0007669"/>
    <property type="project" value="UniProtKB-SubCell"/>
</dbReference>
<feature type="transmembrane region" description="Helical" evidence="9">
    <location>
        <begin position="174"/>
        <end position="202"/>
    </location>
</feature>
<evidence type="ECO:0000256" key="9">
    <source>
        <dbReference type="RuleBase" id="RU361157"/>
    </source>
</evidence>
<reference evidence="12" key="2">
    <citation type="submission" date="2016-01" db="EMBL/GenBank/DDBJ databases">
        <title>First complete genome sequence of a species in the genus Microterricola, an extremophilic cold active enzyme producing strain ERGS5:02 isolated from Sikkim Himalaya.</title>
        <authorList>
            <person name="Kumar R."/>
            <person name="Singh D."/>
            <person name="Swarnkar M.K."/>
        </authorList>
    </citation>
    <scope>NUCLEOTIDE SEQUENCE [LARGE SCALE GENOMIC DNA]</scope>
    <source>
        <strain evidence="12">ERGS5:02</strain>
    </source>
</reference>
<keyword evidence="7 9" id="KW-1133">Transmembrane helix</keyword>
<sequence>MSTMQADVQARAARIAAEPLVPIGQSTGFFSGTIKSLKEIWAHRELLVLLVRREIKARYKGSSLGIVWSLGRPILQLFIYYFAIGQILGAARQTPDFAIFVFIGLTMWGLITEILSGSTTSLLANSGLVKKVYLPREIFPLSAVGGALFNFMVQFAVLLVAVAVISGFPLDARLLYVPVSILTAILFAVAVGLILAAMNVYLRDTQHLVEIALILLFWASPIVYSFTFVHNHLQGNWLEQLYLSNPITIVIMGMQKGLWDAGSTATGTLAQYWPPDLELRLLITLLVSVVLLWLGQRIFSRLQGNFAQEL</sequence>
<feature type="transmembrane region" description="Helical" evidence="9">
    <location>
        <begin position="208"/>
        <end position="229"/>
    </location>
</feature>
<evidence type="ECO:0000256" key="7">
    <source>
        <dbReference type="ARBA" id="ARBA00022989"/>
    </source>
</evidence>
<evidence type="ECO:0000256" key="2">
    <source>
        <dbReference type="ARBA" id="ARBA00007783"/>
    </source>
</evidence>
<dbReference type="PANTHER" id="PTHR30413">
    <property type="entry name" value="INNER MEMBRANE TRANSPORT PERMEASE"/>
    <property type="match status" value="1"/>
</dbReference>
<dbReference type="KEGG" id="mvd:AWU67_01960"/>
<evidence type="ECO:0000256" key="3">
    <source>
        <dbReference type="ARBA" id="ARBA00022448"/>
    </source>
</evidence>
<dbReference type="InterPro" id="IPR013525">
    <property type="entry name" value="ABC2_TM"/>
</dbReference>
<feature type="domain" description="ABC transmembrane type-2" evidence="10">
    <location>
        <begin position="64"/>
        <end position="302"/>
    </location>
</feature>
<keyword evidence="6 9" id="KW-0812">Transmembrane</keyword>
<dbReference type="AlphaFoldDB" id="A0A0Y0MQ53"/>
<evidence type="ECO:0000256" key="1">
    <source>
        <dbReference type="ARBA" id="ARBA00004429"/>
    </source>
</evidence>
<evidence type="ECO:0000256" key="5">
    <source>
        <dbReference type="ARBA" id="ARBA00022519"/>
    </source>
</evidence>
<keyword evidence="8 9" id="KW-0472">Membrane</keyword>
<dbReference type="PANTHER" id="PTHR30413:SF8">
    <property type="entry name" value="TRANSPORT PERMEASE PROTEIN"/>
    <property type="match status" value="1"/>
</dbReference>
<dbReference type="EMBL" id="CP014145">
    <property type="protein sequence ID" value="AMB57833.1"/>
    <property type="molecule type" value="Genomic_DNA"/>
</dbReference>
<dbReference type="InterPro" id="IPR047817">
    <property type="entry name" value="ABC2_TM_bact-type"/>
</dbReference>
<feature type="transmembrane region" description="Helical" evidence="9">
    <location>
        <begin position="66"/>
        <end position="85"/>
    </location>
</feature>
<protein>
    <recommendedName>
        <fullName evidence="9">Transport permease protein</fullName>
    </recommendedName>
</protein>
<evidence type="ECO:0000256" key="4">
    <source>
        <dbReference type="ARBA" id="ARBA00022475"/>
    </source>
</evidence>
<gene>
    <name evidence="11" type="ORF">AWU67_01960</name>
</gene>
<evidence type="ECO:0000256" key="6">
    <source>
        <dbReference type="ARBA" id="ARBA00022692"/>
    </source>
</evidence>
<dbReference type="Pfam" id="PF01061">
    <property type="entry name" value="ABC2_membrane"/>
    <property type="match status" value="1"/>
</dbReference>
<evidence type="ECO:0000259" key="10">
    <source>
        <dbReference type="PROSITE" id="PS51012"/>
    </source>
</evidence>
<organism evidence="11 12">
    <name type="scientific">Microterricola viridarii</name>
    <dbReference type="NCBI Taxonomy" id="412690"/>
    <lineage>
        <taxon>Bacteria</taxon>
        <taxon>Bacillati</taxon>
        <taxon>Actinomycetota</taxon>
        <taxon>Actinomycetes</taxon>
        <taxon>Micrococcales</taxon>
        <taxon>Microbacteriaceae</taxon>
        <taxon>Microterricola</taxon>
    </lineage>
</organism>